<dbReference type="SUPFAM" id="SSF54637">
    <property type="entry name" value="Thioesterase/thiol ester dehydrase-isomerase"/>
    <property type="match status" value="2"/>
</dbReference>
<keyword evidence="6" id="KW-1185">Reference proteome</keyword>
<protein>
    <submittedName>
        <fullName evidence="5">MaoC domain protein dehydratase</fullName>
    </submittedName>
</protein>
<gene>
    <name evidence="5" type="ordered locus">SCATT_34510</name>
</gene>
<accession>F8JXE2</accession>
<evidence type="ECO:0000313" key="6">
    <source>
        <dbReference type="Proteomes" id="UP000007842"/>
    </source>
</evidence>
<dbReference type="PANTHER" id="PTHR43841:SF1">
    <property type="entry name" value="3-HYDROXYACYL-THIOESTER DEHYDRATASE X"/>
    <property type="match status" value="1"/>
</dbReference>
<evidence type="ECO:0000256" key="2">
    <source>
        <dbReference type="SAM" id="MobiDB-lite"/>
    </source>
</evidence>
<dbReference type="STRING" id="1003195.SCATT_34510"/>
<dbReference type="OrthoDB" id="9774179at2"/>
<accession>G8WSI8</accession>
<dbReference type="EMBL" id="CP003219">
    <property type="protein sequence ID" value="AEW95822.1"/>
    <property type="molecule type" value="Genomic_DNA"/>
</dbReference>
<sequence length="294" mass="31646">MAIRTLSAAPRLPLVLAGGALASLGKRVPRETPVLDGPARDGVTVPRLTVDAARVSAYARVCGFARADPLPLTYPHVLGFPLAARLMARRDFPLPLLGLVHTATEIVRYEPLHAADPLQLTVHAAALRPHRRGTEVVVVTEARKDGRTAWRDESTYLARHRRTEQPQPPQEQPEETPLPAAATWHLPASLGRRHARVSGDYNPIHLHPLTARAFGFPRAIAHGMWTLARCVAELGDDPGPVRVQVRFTAPVLLPSTVTYATDNGRFEVRANGPGGVPGRLHLTGSAAAANDGPA</sequence>
<feature type="region of interest" description="Disordered" evidence="2">
    <location>
        <begin position="150"/>
        <end position="177"/>
    </location>
</feature>
<evidence type="ECO:0000256" key="3">
    <source>
        <dbReference type="SAM" id="SignalP"/>
    </source>
</evidence>
<dbReference type="eggNOG" id="COG2030">
    <property type="taxonomic scope" value="Bacteria"/>
</dbReference>
<dbReference type="PATRIC" id="fig|1003195.11.peg.4930"/>
<evidence type="ECO:0000313" key="5">
    <source>
        <dbReference type="EMBL" id="AEW95822.1"/>
    </source>
</evidence>
<dbReference type="KEGG" id="scy:SCATT_34510"/>
<dbReference type="AlphaFoldDB" id="F8JXE2"/>
<dbReference type="InterPro" id="IPR029069">
    <property type="entry name" value="HotDog_dom_sf"/>
</dbReference>
<evidence type="ECO:0000256" key="1">
    <source>
        <dbReference type="ARBA" id="ARBA00005254"/>
    </source>
</evidence>
<feature type="chain" id="PRO_5039548205" evidence="3">
    <location>
        <begin position="23"/>
        <end position="294"/>
    </location>
</feature>
<reference evidence="6" key="1">
    <citation type="submission" date="2011-12" db="EMBL/GenBank/DDBJ databases">
        <title>Complete genome sequence of Streptomyces cattleya strain DSM 46488.</title>
        <authorList>
            <person name="Ou H.-Y."/>
            <person name="Li P."/>
            <person name="Zhao C."/>
            <person name="O'Hagan D."/>
            <person name="Deng Z."/>
        </authorList>
    </citation>
    <scope>NUCLEOTIDE SEQUENCE [LARGE SCALE GENOMIC DNA]</scope>
    <source>
        <strain evidence="6">ATCC 35852 / DSM 46488 / JCM 4925 / NBRC 14057 / NRRL 8057</strain>
    </source>
</reference>
<dbReference type="Gene3D" id="3.10.129.10">
    <property type="entry name" value="Hotdog Thioesterase"/>
    <property type="match status" value="1"/>
</dbReference>
<feature type="domain" description="MaoC-like" evidence="4">
    <location>
        <begin position="192"/>
        <end position="260"/>
    </location>
</feature>
<dbReference type="Proteomes" id="UP000007842">
    <property type="component" value="Chromosome"/>
</dbReference>
<dbReference type="InterPro" id="IPR002539">
    <property type="entry name" value="MaoC-like_dom"/>
</dbReference>
<comment type="similarity">
    <text evidence="1">Belongs to the enoyl-CoA hydratase/isomerase family.</text>
</comment>
<name>F8JXE2_STREN</name>
<evidence type="ECO:0000259" key="4">
    <source>
        <dbReference type="Pfam" id="PF01575"/>
    </source>
</evidence>
<keyword evidence="3" id="KW-0732">Signal</keyword>
<dbReference type="RefSeq" id="WP_014144186.1">
    <property type="nucleotide sequence ID" value="NC_016111.1"/>
</dbReference>
<dbReference type="HOGENOM" id="CLU_056696_0_0_11"/>
<proteinExistence type="inferred from homology"/>
<dbReference type="Pfam" id="PF01575">
    <property type="entry name" value="MaoC_dehydratas"/>
    <property type="match status" value="1"/>
</dbReference>
<dbReference type="KEGG" id="sct:SCAT_3465"/>
<feature type="signal peptide" evidence="3">
    <location>
        <begin position="1"/>
        <end position="22"/>
    </location>
</feature>
<dbReference type="PANTHER" id="PTHR43841">
    <property type="entry name" value="3-HYDROXYACYL-THIOESTER DEHYDRATASE HTDX-RELATED"/>
    <property type="match status" value="1"/>
</dbReference>
<organism evidence="5 6">
    <name type="scientific">Streptantibioticus cattleyicolor (strain ATCC 35852 / DSM 46488 / JCM 4925 / NBRC 14057 / NRRL 8057)</name>
    <name type="common">Streptomyces cattleya</name>
    <dbReference type="NCBI Taxonomy" id="1003195"/>
    <lineage>
        <taxon>Bacteria</taxon>
        <taxon>Bacillati</taxon>
        <taxon>Actinomycetota</taxon>
        <taxon>Actinomycetes</taxon>
        <taxon>Kitasatosporales</taxon>
        <taxon>Streptomycetaceae</taxon>
        <taxon>Streptantibioticus</taxon>
    </lineage>
</organism>